<evidence type="ECO:0000259" key="10">
    <source>
        <dbReference type="PROSITE" id="PS50929"/>
    </source>
</evidence>
<dbReference type="InterPro" id="IPR014216">
    <property type="entry name" value="ABC_transptr_CydD"/>
</dbReference>
<evidence type="ECO:0000256" key="1">
    <source>
        <dbReference type="ARBA" id="ARBA00004651"/>
    </source>
</evidence>
<evidence type="ECO:0000256" key="6">
    <source>
        <dbReference type="ARBA" id="ARBA00023136"/>
    </source>
</evidence>
<dbReference type="CDD" id="cd18584">
    <property type="entry name" value="ABC_6TM_AarD_CydD"/>
    <property type="match status" value="1"/>
</dbReference>
<comment type="subcellular location">
    <subcellularLocation>
        <location evidence="1">Cell membrane</location>
        <topology evidence="1">Multi-pass membrane protein</topology>
    </subcellularLocation>
</comment>
<feature type="transmembrane region" description="Helical" evidence="8">
    <location>
        <begin position="134"/>
        <end position="155"/>
    </location>
</feature>
<dbReference type="InterPro" id="IPR003593">
    <property type="entry name" value="AAA+_ATPase"/>
</dbReference>
<keyword evidence="12" id="KW-1185">Reference proteome</keyword>
<sequence length="569" mass="59082">MKPVDPRLLRYASASRGYFVVTAAIVLAQAGVIVGFAGALTHALVGAIEGRPLAELWGYVGIAASLAALRGLLIAASERTSARGAAAASAQLREALIAAVTRLGPRWLGARNTAALAVTAGHGLEALDAYFGRYLPQLVATAITMPILIGAMTLADPLSGLTVVLTIPLIPLFMVLIGLATRGVQQKQYRTLGRLAARFADTVDGLGTLKAFGRQHRAADSIEAVTRDYKRETMTVLRVSFLSGFALEFLASISVAIIAVTIGFRLLAGDLSLLVGLFVLLLAPEAYLPLRQVGVQFHAASEGVAATEEIFDALDAARTTPDADAETPARGSVLTLDRVRVRREGHVLPEVSLSVEPGEIVLVTGPSGVGKSSLIAAVLGFAEYDGSVRIDGAPVSHARGAVAWAGQRPGLVTGSVADNVALGCAPDPRRVTAALADAGAADLDPGTVLGAAGAGLSGGEAQRVAVARALYRVRVTGAPLLLLDEPSSALDATTEAHLWTTLRREADAGRGVLLVSHRLSARAIADRVVELRRGSGGFDRLSLLRPDPATEVPEPVEGTGSFVPERSHP</sequence>
<comment type="caution">
    <text evidence="11">The sequence shown here is derived from an EMBL/GenBank/DDBJ whole genome shotgun (WGS) entry which is preliminary data.</text>
</comment>
<dbReference type="PROSITE" id="PS50893">
    <property type="entry name" value="ABC_TRANSPORTER_2"/>
    <property type="match status" value="1"/>
</dbReference>
<dbReference type="Pfam" id="PF00664">
    <property type="entry name" value="ABC_membrane"/>
    <property type="match status" value="1"/>
</dbReference>
<dbReference type="SUPFAM" id="SSF52540">
    <property type="entry name" value="P-loop containing nucleoside triphosphate hydrolases"/>
    <property type="match status" value="1"/>
</dbReference>
<dbReference type="InterPro" id="IPR003439">
    <property type="entry name" value="ABC_transporter-like_ATP-bd"/>
</dbReference>
<dbReference type="PROSITE" id="PS50929">
    <property type="entry name" value="ABC_TM1F"/>
    <property type="match status" value="1"/>
</dbReference>
<keyword evidence="3" id="KW-0547">Nucleotide-binding</keyword>
<evidence type="ECO:0000256" key="2">
    <source>
        <dbReference type="ARBA" id="ARBA00022692"/>
    </source>
</evidence>
<reference evidence="11 12" key="1">
    <citation type="submission" date="2023-09" db="EMBL/GenBank/DDBJ databases">
        <title>Microbacterium fusihabitans sp. nov., Microbacterium phycihabitans sp. nov., and Microbacterium cervinum sp. nov., isolated from dried seaweeds of beach.</title>
        <authorList>
            <person name="Lee S.D."/>
        </authorList>
    </citation>
    <scope>NUCLEOTIDE SEQUENCE [LARGE SCALE GENOMIC DNA]</scope>
    <source>
        <strain evidence="11 12">KSW4-17</strain>
    </source>
</reference>
<feature type="transmembrane region" description="Helical" evidence="8">
    <location>
        <begin position="20"/>
        <end position="44"/>
    </location>
</feature>
<dbReference type="Gene3D" id="1.20.1560.10">
    <property type="entry name" value="ABC transporter type 1, transmembrane domain"/>
    <property type="match status" value="1"/>
</dbReference>
<dbReference type="InterPro" id="IPR036640">
    <property type="entry name" value="ABC1_TM_sf"/>
</dbReference>
<keyword evidence="6 8" id="KW-0472">Membrane</keyword>
<dbReference type="InterPro" id="IPR011527">
    <property type="entry name" value="ABC1_TM_dom"/>
</dbReference>
<evidence type="ECO:0000256" key="8">
    <source>
        <dbReference type="SAM" id="Phobius"/>
    </source>
</evidence>
<evidence type="ECO:0000256" key="7">
    <source>
        <dbReference type="SAM" id="MobiDB-lite"/>
    </source>
</evidence>
<evidence type="ECO:0000259" key="9">
    <source>
        <dbReference type="PROSITE" id="PS50893"/>
    </source>
</evidence>
<keyword evidence="5 8" id="KW-1133">Transmembrane helix</keyword>
<evidence type="ECO:0000256" key="4">
    <source>
        <dbReference type="ARBA" id="ARBA00022840"/>
    </source>
</evidence>
<accession>A0ABU3T8U9</accession>
<dbReference type="SUPFAM" id="SSF90123">
    <property type="entry name" value="ABC transporter transmembrane region"/>
    <property type="match status" value="1"/>
</dbReference>
<dbReference type="PROSITE" id="PS00211">
    <property type="entry name" value="ABC_TRANSPORTER_1"/>
    <property type="match status" value="1"/>
</dbReference>
<feature type="domain" description="ABC transporter" evidence="9">
    <location>
        <begin position="333"/>
        <end position="558"/>
    </location>
</feature>
<dbReference type="RefSeq" id="WP_315994980.1">
    <property type="nucleotide sequence ID" value="NZ_JAWDIS010000002.1"/>
</dbReference>
<feature type="region of interest" description="Disordered" evidence="7">
    <location>
        <begin position="544"/>
        <end position="569"/>
    </location>
</feature>
<feature type="transmembrane region" description="Helical" evidence="8">
    <location>
        <begin position="161"/>
        <end position="180"/>
    </location>
</feature>
<dbReference type="InterPro" id="IPR017871">
    <property type="entry name" value="ABC_transporter-like_CS"/>
</dbReference>
<keyword evidence="2 8" id="KW-0812">Transmembrane</keyword>
<proteinExistence type="predicted"/>
<dbReference type="EMBL" id="JAWDIS010000002">
    <property type="protein sequence ID" value="MDU0367788.1"/>
    <property type="molecule type" value="Genomic_DNA"/>
</dbReference>
<dbReference type="InterPro" id="IPR027417">
    <property type="entry name" value="P-loop_NTPase"/>
</dbReference>
<evidence type="ECO:0000256" key="3">
    <source>
        <dbReference type="ARBA" id="ARBA00022741"/>
    </source>
</evidence>
<dbReference type="Proteomes" id="UP001263371">
    <property type="component" value="Unassembled WGS sequence"/>
</dbReference>
<protein>
    <submittedName>
        <fullName evidence="11">Thiol reductant ABC exporter subunit CydD</fullName>
    </submittedName>
</protein>
<evidence type="ECO:0000313" key="12">
    <source>
        <dbReference type="Proteomes" id="UP001263371"/>
    </source>
</evidence>
<gene>
    <name evidence="11" type="primary">cydD</name>
    <name evidence="11" type="ORF">RWH45_11230</name>
</gene>
<dbReference type="InterPro" id="IPR039421">
    <property type="entry name" value="Type_1_exporter"/>
</dbReference>
<name>A0ABU3T8U9_9MICO</name>
<dbReference type="Pfam" id="PF00005">
    <property type="entry name" value="ABC_tran"/>
    <property type="match status" value="1"/>
</dbReference>
<evidence type="ECO:0000313" key="11">
    <source>
        <dbReference type="EMBL" id="MDU0367788.1"/>
    </source>
</evidence>
<feature type="domain" description="ABC transmembrane type-1" evidence="10">
    <location>
        <begin position="20"/>
        <end position="302"/>
    </location>
</feature>
<feature type="transmembrane region" description="Helical" evidence="8">
    <location>
        <begin position="236"/>
        <end position="260"/>
    </location>
</feature>
<dbReference type="Gene3D" id="3.40.50.300">
    <property type="entry name" value="P-loop containing nucleotide triphosphate hydrolases"/>
    <property type="match status" value="1"/>
</dbReference>
<dbReference type="SMART" id="SM00382">
    <property type="entry name" value="AAA"/>
    <property type="match status" value="1"/>
</dbReference>
<dbReference type="NCBIfam" id="TIGR02857">
    <property type="entry name" value="CydD"/>
    <property type="match status" value="1"/>
</dbReference>
<feature type="transmembrane region" description="Helical" evidence="8">
    <location>
        <begin position="56"/>
        <end position="76"/>
    </location>
</feature>
<organism evidence="11 12">
    <name type="scientific">Microbacterium galbum</name>
    <dbReference type="NCBI Taxonomy" id="3075994"/>
    <lineage>
        <taxon>Bacteria</taxon>
        <taxon>Bacillati</taxon>
        <taxon>Actinomycetota</taxon>
        <taxon>Actinomycetes</taxon>
        <taxon>Micrococcales</taxon>
        <taxon>Microbacteriaceae</taxon>
        <taxon>Microbacterium</taxon>
    </lineage>
</organism>
<evidence type="ECO:0000256" key="5">
    <source>
        <dbReference type="ARBA" id="ARBA00022989"/>
    </source>
</evidence>
<dbReference type="CDD" id="cd03228">
    <property type="entry name" value="ABCC_MRP_Like"/>
    <property type="match status" value="1"/>
</dbReference>
<dbReference type="PANTHER" id="PTHR24221:SF590">
    <property type="entry name" value="COMPONENT LINKED WITH THE ASSEMBLY OF CYTOCHROME' TRANSPORT TRANSMEMBRANE ATP-BINDING PROTEIN ABC TRANSPORTER CYDD-RELATED"/>
    <property type="match status" value="1"/>
</dbReference>
<keyword evidence="4" id="KW-0067">ATP-binding</keyword>
<dbReference type="PANTHER" id="PTHR24221">
    <property type="entry name" value="ATP-BINDING CASSETTE SUB-FAMILY B"/>
    <property type="match status" value="1"/>
</dbReference>